<organism evidence="2 3">
    <name type="scientific">Bionectria ochroleuca</name>
    <name type="common">Gliocladium roseum</name>
    <dbReference type="NCBI Taxonomy" id="29856"/>
    <lineage>
        <taxon>Eukaryota</taxon>
        <taxon>Fungi</taxon>
        <taxon>Dikarya</taxon>
        <taxon>Ascomycota</taxon>
        <taxon>Pezizomycotina</taxon>
        <taxon>Sordariomycetes</taxon>
        <taxon>Hypocreomycetidae</taxon>
        <taxon>Hypocreales</taxon>
        <taxon>Bionectriaceae</taxon>
        <taxon>Clonostachys</taxon>
    </lineage>
</organism>
<comment type="caution">
    <text evidence="2">The sequence shown here is derived from an EMBL/GenBank/DDBJ whole genome shotgun (WGS) entry which is preliminary data.</text>
</comment>
<reference evidence="2 3" key="1">
    <citation type="submission" date="2019-06" db="EMBL/GenBank/DDBJ databases">
        <authorList>
            <person name="Broberg M."/>
        </authorList>
    </citation>
    <scope>NUCLEOTIDE SEQUENCE [LARGE SCALE GENOMIC DNA]</scope>
</reference>
<feature type="region of interest" description="Disordered" evidence="1">
    <location>
        <begin position="1"/>
        <end position="63"/>
    </location>
</feature>
<feature type="compositionally biased region" description="Basic and acidic residues" evidence="1">
    <location>
        <begin position="20"/>
        <end position="30"/>
    </location>
</feature>
<dbReference type="Proteomes" id="UP000766486">
    <property type="component" value="Unassembled WGS sequence"/>
</dbReference>
<protein>
    <submittedName>
        <fullName evidence="2">Uncharacterized protein</fullName>
    </submittedName>
</protein>
<evidence type="ECO:0000313" key="3">
    <source>
        <dbReference type="Proteomes" id="UP000766486"/>
    </source>
</evidence>
<dbReference type="EMBL" id="CABFNS010000851">
    <property type="protein sequence ID" value="VUC32872.1"/>
    <property type="molecule type" value="Genomic_DNA"/>
</dbReference>
<name>A0ABY6UNF8_BIOOC</name>
<keyword evidence="3" id="KW-1185">Reference proteome</keyword>
<evidence type="ECO:0000313" key="2">
    <source>
        <dbReference type="EMBL" id="VUC32872.1"/>
    </source>
</evidence>
<sequence>MSASGPCGGDPPVAPRRSRRVAERDAEARRTTNATRTSEDTETTAGPLIWQEMGPSPDLNVPEQEVKIKALPAGLPRY</sequence>
<proteinExistence type="predicted"/>
<evidence type="ECO:0000256" key="1">
    <source>
        <dbReference type="SAM" id="MobiDB-lite"/>
    </source>
</evidence>
<accession>A0ABY6UNF8</accession>
<gene>
    <name evidence="2" type="ORF">CLO192961_LOCUS329120</name>
</gene>